<keyword evidence="1" id="KW-0482">Metalloprotease</keyword>
<reference evidence="1 2" key="1">
    <citation type="submission" date="2016-10" db="EMBL/GenBank/DDBJ databases">
        <authorList>
            <person name="de Groot N.N."/>
        </authorList>
    </citation>
    <scope>NUCLEOTIDE SEQUENCE [LARGE SCALE GENOMIC DNA]</scope>
    <source>
        <strain evidence="1 2">CGMCC 4.6533</strain>
    </source>
</reference>
<dbReference type="EMBL" id="FNDJ01000031">
    <property type="protein sequence ID" value="SDL80151.1"/>
    <property type="molecule type" value="Genomic_DNA"/>
</dbReference>
<dbReference type="GO" id="GO:0006508">
    <property type="term" value="P:proteolysis"/>
    <property type="evidence" value="ECO:0007669"/>
    <property type="project" value="UniProtKB-KW"/>
</dbReference>
<dbReference type="GO" id="GO:0008237">
    <property type="term" value="F:metallopeptidase activity"/>
    <property type="evidence" value="ECO:0007669"/>
    <property type="project" value="UniProtKB-KW"/>
</dbReference>
<keyword evidence="1" id="KW-0378">Hydrolase</keyword>
<evidence type="ECO:0000313" key="2">
    <source>
        <dbReference type="Proteomes" id="UP000199202"/>
    </source>
</evidence>
<gene>
    <name evidence="1" type="ORF">SAMN05421869_1315</name>
</gene>
<name>A0A1G9N1L7_9ACTN</name>
<dbReference type="RefSeq" id="WP_245765665.1">
    <property type="nucleotide sequence ID" value="NZ_FNDJ01000031.1"/>
</dbReference>
<keyword evidence="2" id="KW-1185">Reference proteome</keyword>
<dbReference type="Proteomes" id="UP000199202">
    <property type="component" value="Unassembled WGS sequence"/>
</dbReference>
<dbReference type="AlphaFoldDB" id="A0A1G9N1L7"/>
<evidence type="ECO:0000313" key="1">
    <source>
        <dbReference type="EMBL" id="SDL80151.1"/>
    </source>
</evidence>
<proteinExistence type="predicted"/>
<protein>
    <submittedName>
        <fullName evidence="1">M6 family metalloprotease domain-containing protein</fullName>
    </submittedName>
</protein>
<dbReference type="STRING" id="633440.SAMN05421869_1315"/>
<accession>A0A1G9N1L7</accession>
<keyword evidence="1" id="KW-0645">Protease</keyword>
<sequence length="651" mass="70683">MACTTATGATAEPAGRASGTALADPLFQPIDPQVWQDQQDMTWADYRAVPGADWANPARQPTVQKLRIAVLAVDFPDQPFVITRPKGSDPFGNPQVDPVRRQDVARFYADFWGKPSALNHGHTVNEYWMEQTSGRIGVEFVPFGPYQAPRPLYEYGINDIGQEGAGCPSGHTCNGRLEADVDGQWLRQVGQAETQKYDMVLRVYAGYDETSVWQEFGEMKFQNKEDIPDEWGPPDPALPNWVRGRYTEWTSWKAGAMLWGNAGIRQGESSGTITHEISHRFDIGDNNNNPYRQPYRRVGTGPFDLMDRGSFNGPGGPHNRWQVPATQGASMPAGQTLRAKLKLNFIGANQVLNLSGTALRSGGVAVFEVKARSALPTTGELQGVLLDLGQDRTPACNINTNPLCSGPGFTNYSLEVVQRIGTDSFTPDNGVMLTKNKPFSNENDSCGYLCFSWMIDANPQDINMVDYRKPNGTAVMRSIGDYRQLNDGLFHAGTDSGSKYEYVDQANRLHFYVIGKRTNQRGDLYYLMAARSLDGAGPSTRGVTLSAGTLSGTTCRFDLSNTGQYRASGQPAAVAAYQRSDVYRLSAVVSGTGWRAGLPNALATAAFGQSVAVNVATAADAGAATTGTVTLTAKSESDPTKVTTASCALRR</sequence>
<organism evidence="1 2">
    <name type="scientific">Nonomuraea jiangxiensis</name>
    <dbReference type="NCBI Taxonomy" id="633440"/>
    <lineage>
        <taxon>Bacteria</taxon>
        <taxon>Bacillati</taxon>
        <taxon>Actinomycetota</taxon>
        <taxon>Actinomycetes</taxon>
        <taxon>Streptosporangiales</taxon>
        <taxon>Streptosporangiaceae</taxon>
        <taxon>Nonomuraea</taxon>
    </lineage>
</organism>